<dbReference type="Proteomes" id="UP000682733">
    <property type="component" value="Unassembled WGS sequence"/>
</dbReference>
<comment type="subcellular location">
    <subcellularLocation>
        <location evidence="1">Cell projection</location>
        <location evidence="1">Cilium</location>
    </subcellularLocation>
    <subcellularLocation>
        <location evidence="2">Cytoplasm</location>
        <location evidence="2">Cytoskeleton</location>
    </subcellularLocation>
</comment>
<evidence type="ECO:0000256" key="4">
    <source>
        <dbReference type="ARBA" id="ARBA00023212"/>
    </source>
</evidence>
<keyword evidence="7" id="KW-1133">Transmembrane helix</keyword>
<name>A0A8S2PKQ2_9BILA</name>
<keyword evidence="7" id="KW-0472">Membrane</keyword>
<dbReference type="EMBL" id="CAJNOK010016781">
    <property type="protein sequence ID" value="CAF1251775.1"/>
    <property type="molecule type" value="Genomic_DNA"/>
</dbReference>
<dbReference type="GO" id="GO:0035082">
    <property type="term" value="P:axoneme assembly"/>
    <property type="evidence" value="ECO:0007669"/>
    <property type="project" value="InterPro"/>
</dbReference>
<protein>
    <submittedName>
        <fullName evidence="9">Uncharacterized protein</fullName>
    </submittedName>
</protein>
<sequence length="155" mass="17639">MTNPNAMYTELGPNGEILYQSERIPADITSAFTKQPGKQDSMGSTCTQKTSDQYKTFDLPGRFDNPGWWDGYSKKAVNPLYTTTSMDYGAEKPNIHTMPTVYRTQSSQFTEDSTHPLTKQNAMIVVNNKLYIYLFYIGLQHSLLLYILLLPSIIY</sequence>
<organism evidence="9 10">
    <name type="scientific">Didymodactylos carnosus</name>
    <dbReference type="NCBI Taxonomy" id="1234261"/>
    <lineage>
        <taxon>Eukaryota</taxon>
        <taxon>Metazoa</taxon>
        <taxon>Spiralia</taxon>
        <taxon>Gnathifera</taxon>
        <taxon>Rotifera</taxon>
        <taxon>Eurotatoria</taxon>
        <taxon>Bdelloidea</taxon>
        <taxon>Philodinida</taxon>
        <taxon>Philodinidae</taxon>
        <taxon>Didymodactylos</taxon>
    </lineage>
</organism>
<evidence type="ECO:0000256" key="7">
    <source>
        <dbReference type="SAM" id="Phobius"/>
    </source>
</evidence>
<dbReference type="Proteomes" id="UP000677228">
    <property type="component" value="Unassembled WGS sequence"/>
</dbReference>
<dbReference type="EMBL" id="CAJOBA010038332">
    <property type="protein sequence ID" value="CAF4058990.1"/>
    <property type="molecule type" value="Genomic_DNA"/>
</dbReference>
<evidence type="ECO:0000256" key="2">
    <source>
        <dbReference type="ARBA" id="ARBA00004245"/>
    </source>
</evidence>
<dbReference type="PANTHER" id="PTHR20899">
    <property type="entry name" value="PIERCE HOMOLOG"/>
    <property type="match status" value="1"/>
</dbReference>
<gene>
    <name evidence="8" type="ORF">OVA965_LOCUS26312</name>
    <name evidence="9" type="ORF">TMI583_LOCUS27051</name>
</gene>
<evidence type="ECO:0000313" key="10">
    <source>
        <dbReference type="Proteomes" id="UP000682733"/>
    </source>
</evidence>
<dbReference type="InterPro" id="IPR026507">
    <property type="entry name" value="PIRC1/2"/>
</dbReference>
<feature type="transmembrane region" description="Helical" evidence="7">
    <location>
        <begin position="130"/>
        <end position="154"/>
    </location>
</feature>
<dbReference type="Pfam" id="PF14892">
    <property type="entry name" value="PIRC1_2"/>
    <property type="match status" value="1"/>
</dbReference>
<dbReference type="GO" id="GO:0005879">
    <property type="term" value="C:axonemal microtubule"/>
    <property type="evidence" value="ECO:0007669"/>
    <property type="project" value="InterPro"/>
</dbReference>
<evidence type="ECO:0000256" key="3">
    <source>
        <dbReference type="ARBA" id="ARBA00022490"/>
    </source>
</evidence>
<evidence type="ECO:0000256" key="6">
    <source>
        <dbReference type="ARBA" id="ARBA00038014"/>
    </source>
</evidence>
<keyword evidence="3" id="KW-0963">Cytoplasm</keyword>
<evidence type="ECO:0000256" key="5">
    <source>
        <dbReference type="ARBA" id="ARBA00023273"/>
    </source>
</evidence>
<comment type="caution">
    <text evidence="9">The sequence shown here is derived from an EMBL/GenBank/DDBJ whole genome shotgun (WGS) entry which is preliminary data.</text>
</comment>
<dbReference type="PANTHER" id="PTHR20899:SF1">
    <property type="entry name" value="PIERCER OF MICROTUBULE WALL 1 PROTEIN"/>
    <property type="match status" value="1"/>
</dbReference>
<evidence type="ECO:0000313" key="8">
    <source>
        <dbReference type="EMBL" id="CAF1251775.1"/>
    </source>
</evidence>
<proteinExistence type="inferred from homology"/>
<evidence type="ECO:0000256" key="1">
    <source>
        <dbReference type="ARBA" id="ARBA00004138"/>
    </source>
</evidence>
<accession>A0A8S2PKQ2</accession>
<keyword evidence="7" id="KW-0812">Transmembrane</keyword>
<evidence type="ECO:0000313" key="9">
    <source>
        <dbReference type="EMBL" id="CAF4058990.1"/>
    </source>
</evidence>
<dbReference type="AlphaFoldDB" id="A0A8S2PKQ2"/>
<comment type="similarity">
    <text evidence="6">Belongs to the PIERCE1 family.</text>
</comment>
<keyword evidence="4" id="KW-0206">Cytoskeleton</keyword>
<reference evidence="9" key="1">
    <citation type="submission" date="2021-02" db="EMBL/GenBank/DDBJ databases">
        <authorList>
            <person name="Nowell W R."/>
        </authorList>
    </citation>
    <scope>NUCLEOTIDE SEQUENCE</scope>
</reference>
<keyword evidence="5" id="KW-0966">Cell projection</keyword>